<dbReference type="GO" id="GO:0006261">
    <property type="term" value="P:DNA-templated DNA replication"/>
    <property type="evidence" value="ECO:0007669"/>
    <property type="project" value="TreeGrafter"/>
</dbReference>
<dbReference type="InterPro" id="IPR027417">
    <property type="entry name" value="P-loop_NTPase"/>
</dbReference>
<dbReference type="AlphaFoldDB" id="A0A926HZH1"/>
<dbReference type="PANTHER" id="PTHR11669">
    <property type="entry name" value="REPLICATION FACTOR C / DNA POLYMERASE III GAMMA-TAU SUBUNIT"/>
    <property type="match status" value="1"/>
</dbReference>
<organism evidence="1 2">
    <name type="scientific">Congzhengia minquanensis</name>
    <dbReference type="NCBI Taxonomy" id="2763657"/>
    <lineage>
        <taxon>Bacteria</taxon>
        <taxon>Bacillati</taxon>
        <taxon>Bacillota</taxon>
        <taxon>Clostridia</taxon>
        <taxon>Eubacteriales</taxon>
        <taxon>Oscillospiraceae</taxon>
        <taxon>Congzhengia</taxon>
    </lineage>
</organism>
<sequence>MGFDELYGNEPVKKSLKKTLETGHVSNSYVFEGMAGVGKRLCADLFAQALVCEGEFPKDRPCGTCPACVKARSRNHPDIIRLEQAAQKASIGVDDVREQILSEVFLKPYLASRRVFIIGDGDVLSPEAQNALLKVLEEPPEYVTFLICVTKQDKLLSTVLSRSCIMSFFPLPVEEVNRYLAMRFGGGETVQLAARLSQGSIGAAVAFLSDDSAGKLFEGSVEHVIALNRDAAKVRETADFLIEEKENIGEITDFMLTFLRDCVFVKSGLENRVIYDNKLSQMRVFTEGVSKKGLVLAFDRLTDFKLRLKQNLNYNASVSETMMRIWEDFHDKGSGHQV</sequence>
<protein>
    <submittedName>
        <fullName evidence="1">DNA polymerase III subunit</fullName>
    </submittedName>
</protein>
<dbReference type="Proteomes" id="UP000611762">
    <property type="component" value="Unassembled WGS sequence"/>
</dbReference>
<dbReference type="SUPFAM" id="SSF52540">
    <property type="entry name" value="P-loop containing nucleoside triphosphate hydrolases"/>
    <property type="match status" value="1"/>
</dbReference>
<evidence type="ECO:0000313" key="2">
    <source>
        <dbReference type="Proteomes" id="UP000611762"/>
    </source>
</evidence>
<evidence type="ECO:0000313" key="1">
    <source>
        <dbReference type="EMBL" id="MBC8541443.1"/>
    </source>
</evidence>
<dbReference type="EMBL" id="JACRSU010000004">
    <property type="protein sequence ID" value="MBC8541443.1"/>
    <property type="molecule type" value="Genomic_DNA"/>
</dbReference>
<accession>A0A926HZH1</accession>
<reference evidence="1" key="1">
    <citation type="submission" date="2020-08" db="EMBL/GenBank/DDBJ databases">
        <title>Genome public.</title>
        <authorList>
            <person name="Liu C."/>
            <person name="Sun Q."/>
        </authorList>
    </citation>
    <scope>NUCLEOTIDE SEQUENCE</scope>
    <source>
        <strain evidence="1">H8</strain>
    </source>
</reference>
<name>A0A926HZH1_9FIRM</name>
<comment type="caution">
    <text evidence="1">The sequence shown here is derived from an EMBL/GenBank/DDBJ whole genome shotgun (WGS) entry which is preliminary data.</text>
</comment>
<keyword evidence="2" id="KW-1185">Reference proteome</keyword>
<dbReference type="Pfam" id="PF13177">
    <property type="entry name" value="DNA_pol3_delta2"/>
    <property type="match status" value="1"/>
</dbReference>
<dbReference type="InterPro" id="IPR050238">
    <property type="entry name" value="DNA_Rep/Repair_Clamp_Loader"/>
</dbReference>
<dbReference type="RefSeq" id="WP_249313477.1">
    <property type="nucleotide sequence ID" value="NZ_JACRSU010000004.1"/>
</dbReference>
<dbReference type="PANTHER" id="PTHR11669:SF8">
    <property type="entry name" value="DNA POLYMERASE III SUBUNIT DELTA"/>
    <property type="match status" value="1"/>
</dbReference>
<dbReference type="Gene3D" id="3.40.50.300">
    <property type="entry name" value="P-loop containing nucleotide triphosphate hydrolases"/>
    <property type="match status" value="1"/>
</dbReference>
<gene>
    <name evidence="1" type="ORF">H8698_10695</name>
</gene>
<proteinExistence type="predicted"/>